<sequence>MEGANSGGVPILPRKWKLFDQKCFSNFVVQDLFQRILQALPFVKNPEEGVVCGRVYGVKEGLSNFPPVTKKKVHQYGIKVYMLMEPLGLVLKFIVYTRQADIEVVFPQFPFSPLAISPQLDAVAVSCDKALHFLYGISLSLAPAPTIFYAGSQVPLELPQSTPVGICIV</sequence>
<evidence type="ECO:0000313" key="2">
    <source>
        <dbReference type="Proteomes" id="UP000792457"/>
    </source>
</evidence>
<protein>
    <submittedName>
        <fullName evidence="1">Uncharacterized protein</fullName>
    </submittedName>
</protein>
<name>A0A8K0K9A3_LADFU</name>
<dbReference type="EMBL" id="KZ308517">
    <property type="protein sequence ID" value="KAG8230874.1"/>
    <property type="molecule type" value="Genomic_DNA"/>
</dbReference>
<proteinExistence type="predicted"/>
<gene>
    <name evidence="1" type="ORF">J437_LFUL011515</name>
</gene>
<organism evidence="1 2">
    <name type="scientific">Ladona fulva</name>
    <name type="common">Scarce chaser dragonfly</name>
    <name type="synonym">Libellula fulva</name>
    <dbReference type="NCBI Taxonomy" id="123851"/>
    <lineage>
        <taxon>Eukaryota</taxon>
        <taxon>Metazoa</taxon>
        <taxon>Ecdysozoa</taxon>
        <taxon>Arthropoda</taxon>
        <taxon>Hexapoda</taxon>
        <taxon>Insecta</taxon>
        <taxon>Pterygota</taxon>
        <taxon>Palaeoptera</taxon>
        <taxon>Odonata</taxon>
        <taxon>Epiprocta</taxon>
        <taxon>Anisoptera</taxon>
        <taxon>Libelluloidea</taxon>
        <taxon>Libellulidae</taxon>
        <taxon>Ladona</taxon>
    </lineage>
</organism>
<evidence type="ECO:0000313" key="1">
    <source>
        <dbReference type="EMBL" id="KAG8230874.1"/>
    </source>
</evidence>
<comment type="caution">
    <text evidence="1">The sequence shown here is derived from an EMBL/GenBank/DDBJ whole genome shotgun (WGS) entry which is preliminary data.</text>
</comment>
<dbReference type="AlphaFoldDB" id="A0A8K0K9A3"/>
<reference evidence="1" key="2">
    <citation type="submission" date="2017-10" db="EMBL/GenBank/DDBJ databases">
        <title>Ladona fulva Genome sequencing and assembly.</title>
        <authorList>
            <person name="Murali S."/>
            <person name="Richards S."/>
            <person name="Bandaranaike D."/>
            <person name="Bellair M."/>
            <person name="Blankenburg K."/>
            <person name="Chao H."/>
            <person name="Dinh H."/>
            <person name="Doddapaneni H."/>
            <person name="Dugan-Rocha S."/>
            <person name="Elkadiri S."/>
            <person name="Gnanaolivu R."/>
            <person name="Hernandez B."/>
            <person name="Skinner E."/>
            <person name="Javaid M."/>
            <person name="Lee S."/>
            <person name="Li M."/>
            <person name="Ming W."/>
            <person name="Munidasa M."/>
            <person name="Muniz J."/>
            <person name="Nguyen L."/>
            <person name="Hughes D."/>
            <person name="Osuji N."/>
            <person name="Pu L.-L."/>
            <person name="Puazo M."/>
            <person name="Qu C."/>
            <person name="Quiroz J."/>
            <person name="Raj R."/>
            <person name="Weissenberger G."/>
            <person name="Xin Y."/>
            <person name="Zou X."/>
            <person name="Han Y."/>
            <person name="Worley K."/>
            <person name="Muzny D."/>
            <person name="Gibbs R."/>
        </authorList>
    </citation>
    <scope>NUCLEOTIDE SEQUENCE</scope>
    <source>
        <strain evidence="1">Sampled in the wild</strain>
    </source>
</reference>
<reference evidence="1" key="1">
    <citation type="submission" date="2013-04" db="EMBL/GenBank/DDBJ databases">
        <authorList>
            <person name="Qu J."/>
            <person name="Murali S.C."/>
            <person name="Bandaranaike D."/>
            <person name="Bellair M."/>
            <person name="Blankenburg K."/>
            <person name="Chao H."/>
            <person name="Dinh H."/>
            <person name="Doddapaneni H."/>
            <person name="Downs B."/>
            <person name="Dugan-Rocha S."/>
            <person name="Elkadiri S."/>
            <person name="Gnanaolivu R.D."/>
            <person name="Hernandez B."/>
            <person name="Javaid M."/>
            <person name="Jayaseelan J.C."/>
            <person name="Lee S."/>
            <person name="Li M."/>
            <person name="Ming W."/>
            <person name="Munidasa M."/>
            <person name="Muniz J."/>
            <person name="Nguyen L."/>
            <person name="Ongeri F."/>
            <person name="Osuji N."/>
            <person name="Pu L.-L."/>
            <person name="Puazo M."/>
            <person name="Qu C."/>
            <person name="Quiroz J."/>
            <person name="Raj R."/>
            <person name="Weissenberger G."/>
            <person name="Xin Y."/>
            <person name="Zou X."/>
            <person name="Han Y."/>
            <person name="Richards S."/>
            <person name="Worley K."/>
            <person name="Muzny D."/>
            <person name="Gibbs R."/>
        </authorList>
    </citation>
    <scope>NUCLEOTIDE SEQUENCE</scope>
    <source>
        <strain evidence="1">Sampled in the wild</strain>
    </source>
</reference>
<accession>A0A8K0K9A3</accession>
<keyword evidence="2" id="KW-1185">Reference proteome</keyword>
<dbReference type="Proteomes" id="UP000792457">
    <property type="component" value="Unassembled WGS sequence"/>
</dbReference>
<dbReference type="OrthoDB" id="6740508at2759"/>